<keyword evidence="3" id="KW-0813">Transport</keyword>
<dbReference type="OrthoDB" id="9802264at2"/>
<evidence type="ECO:0000313" key="10">
    <source>
        <dbReference type="Proteomes" id="UP000278746"/>
    </source>
</evidence>
<dbReference type="Proteomes" id="UP000278746">
    <property type="component" value="Unassembled WGS sequence"/>
</dbReference>
<dbReference type="InterPro" id="IPR017871">
    <property type="entry name" value="ABC_transporter-like_CS"/>
</dbReference>
<evidence type="ECO:0000313" key="9">
    <source>
        <dbReference type="EMBL" id="RNA67771.1"/>
    </source>
</evidence>
<protein>
    <submittedName>
        <fullName evidence="9">ABC transporter ATP-binding protein</fullName>
    </submittedName>
</protein>
<comment type="caution">
    <text evidence="9">The sequence shown here is derived from an EMBL/GenBank/DDBJ whole genome shotgun (WGS) entry which is preliminary data.</text>
</comment>
<dbReference type="CDD" id="cd03257">
    <property type="entry name" value="ABC_NikE_OppD_transporters"/>
    <property type="match status" value="1"/>
</dbReference>
<dbReference type="PANTHER" id="PTHR43297">
    <property type="entry name" value="OLIGOPEPTIDE TRANSPORT ATP-BINDING PROTEIN APPD"/>
    <property type="match status" value="1"/>
</dbReference>
<dbReference type="Pfam" id="PF00005">
    <property type="entry name" value="ABC_tran"/>
    <property type="match status" value="1"/>
</dbReference>
<dbReference type="Pfam" id="PF08352">
    <property type="entry name" value="oligo_HPY"/>
    <property type="match status" value="1"/>
</dbReference>
<keyword evidence="5" id="KW-0547">Nucleotide-binding</keyword>
<evidence type="ECO:0000256" key="2">
    <source>
        <dbReference type="ARBA" id="ARBA00005417"/>
    </source>
</evidence>
<organism evidence="9 10">
    <name type="scientific">Alteribacter keqinensis</name>
    <dbReference type="NCBI Taxonomy" id="2483800"/>
    <lineage>
        <taxon>Bacteria</taxon>
        <taxon>Bacillati</taxon>
        <taxon>Bacillota</taxon>
        <taxon>Bacilli</taxon>
        <taxon>Bacillales</taxon>
        <taxon>Bacillaceae</taxon>
        <taxon>Alteribacter</taxon>
    </lineage>
</organism>
<keyword evidence="4" id="KW-1003">Cell membrane</keyword>
<comment type="similarity">
    <text evidence="2">Belongs to the ABC transporter superfamily.</text>
</comment>
<proteinExistence type="inferred from homology"/>
<accession>A0A3M7TQR7</accession>
<sequence length="346" mass="38271">MEKKRNIIDVKELQTSFFVDGKEVKAVDGVTFAVPGGKTLGIVGESGSGKSITSLSIMRLINEPGEIIGGEINFNGENLLNKSEGQMRRIRGNQISMIFQEPMTSLNPVFTVGDQISEAVMIHQGLSKKEAMKKSLEMLELVGIPSPKARLKNYPHELSGGMRQRVMIAIALACRPEVLIADEPTTALDVTIQAQILRLIRNLQDELDMSVILITHDLGVVADTCDYVAVMYAGKIVEYAHVNTLFANPKHPYTVGLLKSLPRHDIDMEGDLSTIKGTVPTPDNMPEGCRFAPRCPFAREMCRESLPHLEDLEQGNQVRCWIHTDKWDGPEVNVKNDYESAASKQS</sequence>
<dbReference type="Gene3D" id="3.40.50.300">
    <property type="entry name" value="P-loop containing nucleotide triphosphate hydrolases"/>
    <property type="match status" value="1"/>
</dbReference>
<evidence type="ECO:0000256" key="7">
    <source>
        <dbReference type="ARBA" id="ARBA00023136"/>
    </source>
</evidence>
<keyword evidence="7" id="KW-0472">Membrane</keyword>
<dbReference type="NCBIfam" id="TIGR01727">
    <property type="entry name" value="oligo_HPY"/>
    <property type="match status" value="1"/>
</dbReference>
<evidence type="ECO:0000256" key="6">
    <source>
        <dbReference type="ARBA" id="ARBA00022840"/>
    </source>
</evidence>
<dbReference type="GO" id="GO:0016887">
    <property type="term" value="F:ATP hydrolysis activity"/>
    <property type="evidence" value="ECO:0007669"/>
    <property type="project" value="InterPro"/>
</dbReference>
<dbReference type="InterPro" id="IPR003439">
    <property type="entry name" value="ABC_transporter-like_ATP-bd"/>
</dbReference>
<dbReference type="GO" id="GO:0005524">
    <property type="term" value="F:ATP binding"/>
    <property type="evidence" value="ECO:0007669"/>
    <property type="project" value="UniProtKB-KW"/>
</dbReference>
<evidence type="ECO:0000256" key="1">
    <source>
        <dbReference type="ARBA" id="ARBA00004202"/>
    </source>
</evidence>
<dbReference type="SMART" id="SM00382">
    <property type="entry name" value="AAA"/>
    <property type="match status" value="1"/>
</dbReference>
<keyword evidence="10" id="KW-1185">Reference proteome</keyword>
<dbReference type="SUPFAM" id="SSF52540">
    <property type="entry name" value="P-loop containing nucleoside triphosphate hydrolases"/>
    <property type="match status" value="1"/>
</dbReference>
<dbReference type="RefSeq" id="WP_122899508.1">
    <property type="nucleotide sequence ID" value="NZ_RHIB01000002.1"/>
</dbReference>
<name>A0A3M7TQR7_9BACI</name>
<dbReference type="AlphaFoldDB" id="A0A3M7TQR7"/>
<dbReference type="InterPro" id="IPR003593">
    <property type="entry name" value="AAA+_ATPase"/>
</dbReference>
<dbReference type="FunFam" id="3.40.50.300:FF:000016">
    <property type="entry name" value="Oligopeptide ABC transporter ATP-binding component"/>
    <property type="match status" value="1"/>
</dbReference>
<dbReference type="GO" id="GO:0005886">
    <property type="term" value="C:plasma membrane"/>
    <property type="evidence" value="ECO:0007669"/>
    <property type="project" value="UniProtKB-SubCell"/>
</dbReference>
<dbReference type="GO" id="GO:0015833">
    <property type="term" value="P:peptide transport"/>
    <property type="evidence" value="ECO:0007669"/>
    <property type="project" value="InterPro"/>
</dbReference>
<dbReference type="EMBL" id="RHIB01000002">
    <property type="protein sequence ID" value="RNA67771.1"/>
    <property type="molecule type" value="Genomic_DNA"/>
</dbReference>
<comment type="subcellular location">
    <subcellularLocation>
        <location evidence="1">Cell membrane</location>
        <topology evidence="1">Peripheral membrane protein</topology>
    </subcellularLocation>
</comment>
<evidence type="ECO:0000259" key="8">
    <source>
        <dbReference type="PROSITE" id="PS50893"/>
    </source>
</evidence>
<feature type="domain" description="ABC transporter" evidence="8">
    <location>
        <begin position="8"/>
        <end position="258"/>
    </location>
</feature>
<dbReference type="PROSITE" id="PS00211">
    <property type="entry name" value="ABC_TRANSPORTER_1"/>
    <property type="match status" value="1"/>
</dbReference>
<evidence type="ECO:0000256" key="3">
    <source>
        <dbReference type="ARBA" id="ARBA00022448"/>
    </source>
</evidence>
<dbReference type="InterPro" id="IPR050388">
    <property type="entry name" value="ABC_Ni/Peptide_Import"/>
</dbReference>
<dbReference type="InterPro" id="IPR013563">
    <property type="entry name" value="Oligopep_ABC_C"/>
</dbReference>
<gene>
    <name evidence="9" type="ORF">EBO34_13760</name>
</gene>
<evidence type="ECO:0000256" key="5">
    <source>
        <dbReference type="ARBA" id="ARBA00022741"/>
    </source>
</evidence>
<keyword evidence="6 9" id="KW-0067">ATP-binding</keyword>
<dbReference type="PROSITE" id="PS50893">
    <property type="entry name" value="ABC_TRANSPORTER_2"/>
    <property type="match status" value="1"/>
</dbReference>
<dbReference type="PANTHER" id="PTHR43297:SF2">
    <property type="entry name" value="DIPEPTIDE TRANSPORT ATP-BINDING PROTEIN DPPD"/>
    <property type="match status" value="1"/>
</dbReference>
<reference evidence="9 10" key="1">
    <citation type="submission" date="2018-10" db="EMBL/GenBank/DDBJ databases">
        <title>Bacillus Keqinensis sp. nov., a moderately halophilic bacterium isolated from a saline-alkaline lake.</title>
        <authorList>
            <person name="Wang H."/>
        </authorList>
    </citation>
    <scope>NUCLEOTIDE SEQUENCE [LARGE SCALE GENOMIC DNA]</scope>
    <source>
        <strain evidence="9 10">KQ-3</strain>
    </source>
</reference>
<evidence type="ECO:0000256" key="4">
    <source>
        <dbReference type="ARBA" id="ARBA00022475"/>
    </source>
</evidence>
<dbReference type="InterPro" id="IPR027417">
    <property type="entry name" value="P-loop_NTPase"/>
</dbReference>